<dbReference type="SUPFAM" id="SSF52317">
    <property type="entry name" value="Class I glutamine amidotransferase-like"/>
    <property type="match status" value="1"/>
</dbReference>
<name>A0ABQ8GRE7_9PEZI</name>
<dbReference type="InterPro" id="IPR050325">
    <property type="entry name" value="Prot/Nucl_acid_deglycase"/>
</dbReference>
<sequence length="229" mass="24843">MAPKLLIVLTSAATYGENKPTGWYLPELAHPYHILSPHTEITFASPLGGVAPIDPYSIEATKDDPICTSFYATKKDLWTNTAKLSTFLGRASEFDAVFYPGGQGPMFDLATDESSHKLINEFVDAKKVIASVCHGPAAFAFVKRPDGTPFLKGAKVTGLKDSEERALGTDKDMPFLLEAELKKVCGEYICAGDFEPCVVVDRERKLITGQSPPSSVDVGKAILDALTKW</sequence>
<dbReference type="CDD" id="cd03141">
    <property type="entry name" value="GATase1_Hsp31_like"/>
    <property type="match status" value="1"/>
</dbReference>
<feature type="domain" description="DJ-1/PfpI" evidence="6">
    <location>
        <begin position="91"/>
        <end position="224"/>
    </location>
</feature>
<keyword evidence="2" id="KW-0346">Stress response</keyword>
<dbReference type="PANTHER" id="PTHR48094:SF11">
    <property type="entry name" value="GLUTATHIONE-INDEPENDENT GLYOXALASE HSP31-RELATED"/>
    <property type="match status" value="1"/>
</dbReference>
<evidence type="ECO:0000256" key="2">
    <source>
        <dbReference type="ARBA" id="ARBA00023016"/>
    </source>
</evidence>
<dbReference type="EMBL" id="JAGTJR010000002">
    <property type="protein sequence ID" value="KAH7063068.1"/>
    <property type="molecule type" value="Genomic_DNA"/>
</dbReference>
<dbReference type="InterPro" id="IPR029062">
    <property type="entry name" value="Class_I_gatase-like"/>
</dbReference>
<protein>
    <recommendedName>
        <fullName evidence="1">D-lactate dehydratase</fullName>
        <ecNumber evidence="1">4.2.1.130</ecNumber>
    </recommendedName>
</protein>
<dbReference type="Pfam" id="PF01965">
    <property type="entry name" value="DJ-1_PfpI"/>
    <property type="match status" value="1"/>
</dbReference>
<dbReference type="InterPro" id="IPR002818">
    <property type="entry name" value="DJ-1/PfpI"/>
</dbReference>
<comment type="similarity">
    <text evidence="4">Belongs to the peptidase C56 family. HSP31-like subfamily.</text>
</comment>
<evidence type="ECO:0000256" key="3">
    <source>
        <dbReference type="ARBA" id="ARBA00023239"/>
    </source>
</evidence>
<evidence type="ECO:0000256" key="5">
    <source>
        <dbReference type="ARBA" id="ARBA00048082"/>
    </source>
</evidence>
<comment type="caution">
    <text evidence="7">The sequence shown here is derived from an EMBL/GenBank/DDBJ whole genome shotgun (WGS) entry which is preliminary data.</text>
</comment>
<comment type="catalytic activity">
    <reaction evidence="5">
        <text>methylglyoxal + H2O = (R)-lactate + H(+)</text>
        <dbReference type="Rhea" id="RHEA:27754"/>
        <dbReference type="ChEBI" id="CHEBI:15377"/>
        <dbReference type="ChEBI" id="CHEBI:15378"/>
        <dbReference type="ChEBI" id="CHEBI:16004"/>
        <dbReference type="ChEBI" id="CHEBI:17158"/>
        <dbReference type="EC" id="4.2.1.130"/>
    </reaction>
</comment>
<evidence type="ECO:0000313" key="8">
    <source>
        <dbReference type="Proteomes" id="UP000774617"/>
    </source>
</evidence>
<proteinExistence type="inferred from homology"/>
<reference evidence="7 8" key="1">
    <citation type="journal article" date="2021" name="Nat. Commun.">
        <title>Genetic determinants of endophytism in the Arabidopsis root mycobiome.</title>
        <authorList>
            <person name="Mesny F."/>
            <person name="Miyauchi S."/>
            <person name="Thiergart T."/>
            <person name="Pickel B."/>
            <person name="Atanasova L."/>
            <person name="Karlsson M."/>
            <person name="Huettel B."/>
            <person name="Barry K.W."/>
            <person name="Haridas S."/>
            <person name="Chen C."/>
            <person name="Bauer D."/>
            <person name="Andreopoulos W."/>
            <person name="Pangilinan J."/>
            <person name="LaButti K."/>
            <person name="Riley R."/>
            <person name="Lipzen A."/>
            <person name="Clum A."/>
            <person name="Drula E."/>
            <person name="Henrissat B."/>
            <person name="Kohler A."/>
            <person name="Grigoriev I.V."/>
            <person name="Martin F.M."/>
            <person name="Hacquard S."/>
        </authorList>
    </citation>
    <scope>NUCLEOTIDE SEQUENCE [LARGE SCALE GENOMIC DNA]</scope>
    <source>
        <strain evidence="7 8">MPI-SDFR-AT-0080</strain>
    </source>
</reference>
<dbReference type="Gene3D" id="3.40.50.880">
    <property type="match status" value="1"/>
</dbReference>
<keyword evidence="3" id="KW-0456">Lyase</keyword>
<gene>
    <name evidence="7" type="ORF">B0J12DRAFT_715693</name>
</gene>
<evidence type="ECO:0000256" key="4">
    <source>
        <dbReference type="ARBA" id="ARBA00038493"/>
    </source>
</evidence>
<dbReference type="EC" id="4.2.1.130" evidence="1"/>
<evidence type="ECO:0000313" key="7">
    <source>
        <dbReference type="EMBL" id="KAH7063068.1"/>
    </source>
</evidence>
<organism evidence="7 8">
    <name type="scientific">Macrophomina phaseolina</name>
    <dbReference type="NCBI Taxonomy" id="35725"/>
    <lineage>
        <taxon>Eukaryota</taxon>
        <taxon>Fungi</taxon>
        <taxon>Dikarya</taxon>
        <taxon>Ascomycota</taxon>
        <taxon>Pezizomycotina</taxon>
        <taxon>Dothideomycetes</taxon>
        <taxon>Dothideomycetes incertae sedis</taxon>
        <taxon>Botryosphaeriales</taxon>
        <taxon>Botryosphaeriaceae</taxon>
        <taxon>Macrophomina</taxon>
    </lineage>
</organism>
<evidence type="ECO:0000259" key="6">
    <source>
        <dbReference type="Pfam" id="PF01965"/>
    </source>
</evidence>
<dbReference type="Proteomes" id="UP000774617">
    <property type="component" value="Unassembled WGS sequence"/>
</dbReference>
<dbReference type="PANTHER" id="PTHR48094">
    <property type="entry name" value="PROTEIN/NUCLEIC ACID DEGLYCASE DJ-1-RELATED"/>
    <property type="match status" value="1"/>
</dbReference>
<evidence type="ECO:0000256" key="1">
    <source>
        <dbReference type="ARBA" id="ARBA00013134"/>
    </source>
</evidence>
<accession>A0ABQ8GRE7</accession>
<keyword evidence="8" id="KW-1185">Reference proteome</keyword>